<organism evidence="2 3">
    <name type="scientific">Herbiconiux aconitum</name>
    <dbReference type="NCBI Taxonomy" id="2970913"/>
    <lineage>
        <taxon>Bacteria</taxon>
        <taxon>Bacillati</taxon>
        <taxon>Actinomycetota</taxon>
        <taxon>Actinomycetes</taxon>
        <taxon>Micrococcales</taxon>
        <taxon>Microbacteriaceae</taxon>
        <taxon>Herbiconiux</taxon>
    </lineage>
</organism>
<dbReference type="CDD" id="cd01741">
    <property type="entry name" value="GATase1_1"/>
    <property type="match status" value="1"/>
</dbReference>
<dbReference type="PROSITE" id="PS51273">
    <property type="entry name" value="GATASE_TYPE_1"/>
    <property type="match status" value="1"/>
</dbReference>
<name>A0ABT2GP49_9MICO</name>
<dbReference type="Pfam" id="PF00117">
    <property type="entry name" value="GATase"/>
    <property type="match status" value="1"/>
</dbReference>
<accession>A0ABT2GP49</accession>
<sequence>MRATVIRHERMVSLGNFEPVLRAHGYEIETIDAALAESAPEAFAEAMHAASGADLLIVLGSARGVYEADRHPFIAPEIALVRERLAAMRPTLGVCFGAQLIAAALGEEVRPGPTVEVGYRDVAPTDAGRESPVRHVAGVPVAEWHGDTFDLPAGVERLATSAAYENEAFGIGDWMLAVQFHPELTDEMHEEWLVADAAYVASAGYEPEALRAERQRYGARMQTASQRMLGEYLDRLPAA</sequence>
<reference evidence="2" key="1">
    <citation type="submission" date="2022-08" db="EMBL/GenBank/DDBJ databases">
        <authorList>
            <person name="Deng Y."/>
            <person name="Han X.-F."/>
            <person name="Zhang Y.-Q."/>
        </authorList>
    </citation>
    <scope>NUCLEOTIDE SEQUENCE</scope>
    <source>
        <strain evidence="2">CPCC 205763</strain>
    </source>
</reference>
<gene>
    <name evidence="2" type="ORF">N1027_07055</name>
</gene>
<comment type="caution">
    <text evidence="2">The sequence shown here is derived from an EMBL/GenBank/DDBJ whole genome shotgun (WGS) entry which is preliminary data.</text>
</comment>
<dbReference type="Proteomes" id="UP001165584">
    <property type="component" value="Unassembled WGS sequence"/>
</dbReference>
<dbReference type="Gene3D" id="3.40.50.880">
    <property type="match status" value="1"/>
</dbReference>
<feature type="domain" description="Glutamine amidotransferase" evidence="1">
    <location>
        <begin position="45"/>
        <end position="193"/>
    </location>
</feature>
<dbReference type="RefSeq" id="WP_259506484.1">
    <property type="nucleotide sequence ID" value="NZ_JANLCM010000001.1"/>
</dbReference>
<evidence type="ECO:0000259" key="1">
    <source>
        <dbReference type="Pfam" id="PF00117"/>
    </source>
</evidence>
<dbReference type="PANTHER" id="PTHR42695:SF5">
    <property type="entry name" value="GLUTAMINE AMIDOTRANSFERASE YLR126C-RELATED"/>
    <property type="match status" value="1"/>
</dbReference>
<dbReference type="EMBL" id="JANLCM010000001">
    <property type="protein sequence ID" value="MCS5717891.1"/>
    <property type="molecule type" value="Genomic_DNA"/>
</dbReference>
<evidence type="ECO:0000313" key="3">
    <source>
        <dbReference type="Proteomes" id="UP001165584"/>
    </source>
</evidence>
<evidence type="ECO:0000313" key="2">
    <source>
        <dbReference type="EMBL" id="MCS5717891.1"/>
    </source>
</evidence>
<dbReference type="InterPro" id="IPR017926">
    <property type="entry name" value="GATASE"/>
</dbReference>
<dbReference type="InterPro" id="IPR044992">
    <property type="entry name" value="ChyE-like"/>
</dbReference>
<dbReference type="SUPFAM" id="SSF52317">
    <property type="entry name" value="Class I glutamine amidotransferase-like"/>
    <property type="match status" value="1"/>
</dbReference>
<protein>
    <submittedName>
        <fullName evidence="2">Glutamine amidotransferase</fullName>
    </submittedName>
</protein>
<keyword evidence="2" id="KW-0315">Glutamine amidotransferase</keyword>
<dbReference type="PANTHER" id="PTHR42695">
    <property type="entry name" value="GLUTAMINE AMIDOTRANSFERASE YLR126C-RELATED"/>
    <property type="match status" value="1"/>
</dbReference>
<dbReference type="InterPro" id="IPR029062">
    <property type="entry name" value="Class_I_gatase-like"/>
</dbReference>
<keyword evidence="3" id="KW-1185">Reference proteome</keyword>
<proteinExistence type="predicted"/>